<evidence type="ECO:0000313" key="3">
    <source>
        <dbReference type="Proteomes" id="UP000092154"/>
    </source>
</evidence>
<feature type="region of interest" description="Disordered" evidence="1">
    <location>
        <begin position="91"/>
        <end position="110"/>
    </location>
</feature>
<keyword evidence="3" id="KW-1185">Reference proteome</keyword>
<name>A0A1B7MJZ7_9AGAM</name>
<organism evidence="2 3">
    <name type="scientific">Rhizopogon vinicolor AM-OR11-026</name>
    <dbReference type="NCBI Taxonomy" id="1314800"/>
    <lineage>
        <taxon>Eukaryota</taxon>
        <taxon>Fungi</taxon>
        <taxon>Dikarya</taxon>
        <taxon>Basidiomycota</taxon>
        <taxon>Agaricomycotina</taxon>
        <taxon>Agaricomycetes</taxon>
        <taxon>Agaricomycetidae</taxon>
        <taxon>Boletales</taxon>
        <taxon>Suillineae</taxon>
        <taxon>Rhizopogonaceae</taxon>
        <taxon>Rhizopogon</taxon>
    </lineage>
</organism>
<evidence type="ECO:0000256" key="1">
    <source>
        <dbReference type="SAM" id="MobiDB-lite"/>
    </source>
</evidence>
<dbReference type="AlphaFoldDB" id="A0A1B7MJZ7"/>
<dbReference type="InParanoid" id="A0A1B7MJZ7"/>
<sequence>MVATGVKTEHASSQLVRGVTCVGPLRVTSFCTKIVVDRARIDMGSHERDIERQCVDCGIHGEAVKIKYGPSNGQCQAKVDGTLVNDQDNHFPPPPANSEVVEKEGHVAQERRDKHQALASKRDCIQQYCVHRNMKHTKINLEGELRKGSFLIMECSGVPPKSSTANDARRSPGINTELDWRRSFVNYLLRRDILALIDTPYMILW</sequence>
<dbReference type="Proteomes" id="UP000092154">
    <property type="component" value="Unassembled WGS sequence"/>
</dbReference>
<feature type="compositionally biased region" description="Basic and acidic residues" evidence="1">
    <location>
        <begin position="100"/>
        <end position="110"/>
    </location>
</feature>
<gene>
    <name evidence="2" type="ORF">K503DRAFT_786880</name>
</gene>
<evidence type="ECO:0000313" key="2">
    <source>
        <dbReference type="EMBL" id="OAX32902.1"/>
    </source>
</evidence>
<protein>
    <submittedName>
        <fullName evidence="2">Uncharacterized protein</fullName>
    </submittedName>
</protein>
<accession>A0A1B7MJZ7</accession>
<dbReference type="EMBL" id="KV448884">
    <property type="protein sequence ID" value="OAX32902.1"/>
    <property type="molecule type" value="Genomic_DNA"/>
</dbReference>
<proteinExistence type="predicted"/>
<reference evidence="2 3" key="1">
    <citation type="submission" date="2016-06" db="EMBL/GenBank/DDBJ databases">
        <title>Comparative genomics of the ectomycorrhizal sister species Rhizopogon vinicolor and Rhizopogon vesiculosus (Basidiomycota: Boletales) reveals a divergence of the mating type B locus.</title>
        <authorList>
            <consortium name="DOE Joint Genome Institute"/>
            <person name="Mujic A.B."/>
            <person name="Kuo A."/>
            <person name="Tritt A."/>
            <person name="Lipzen A."/>
            <person name="Chen C."/>
            <person name="Johnson J."/>
            <person name="Sharma A."/>
            <person name="Barry K."/>
            <person name="Grigoriev I.V."/>
            <person name="Spatafora J.W."/>
        </authorList>
    </citation>
    <scope>NUCLEOTIDE SEQUENCE [LARGE SCALE GENOMIC DNA]</scope>
    <source>
        <strain evidence="2 3">AM-OR11-026</strain>
    </source>
</reference>